<evidence type="ECO:0000313" key="1">
    <source>
        <dbReference type="EMBL" id="MFD0687011.1"/>
    </source>
</evidence>
<accession>A0ABW2XRT0</accession>
<protein>
    <submittedName>
        <fullName evidence="1">Uncharacterized protein</fullName>
    </submittedName>
</protein>
<name>A0ABW2XRT0_9ACTN</name>
<keyword evidence="2" id="KW-1185">Reference proteome</keyword>
<evidence type="ECO:0000313" key="2">
    <source>
        <dbReference type="Proteomes" id="UP001597063"/>
    </source>
</evidence>
<dbReference type="Proteomes" id="UP001597063">
    <property type="component" value="Unassembled WGS sequence"/>
</dbReference>
<gene>
    <name evidence="1" type="ORF">ACFQZM_21105</name>
</gene>
<organism evidence="1 2">
    <name type="scientific">Actinomadura fibrosa</name>
    <dbReference type="NCBI Taxonomy" id="111802"/>
    <lineage>
        <taxon>Bacteria</taxon>
        <taxon>Bacillati</taxon>
        <taxon>Actinomycetota</taxon>
        <taxon>Actinomycetes</taxon>
        <taxon>Streptosporangiales</taxon>
        <taxon>Thermomonosporaceae</taxon>
        <taxon>Actinomadura</taxon>
    </lineage>
</organism>
<comment type="caution">
    <text evidence="1">The sequence shown here is derived from an EMBL/GenBank/DDBJ whole genome shotgun (WGS) entry which is preliminary data.</text>
</comment>
<dbReference type="RefSeq" id="WP_131758947.1">
    <property type="nucleotide sequence ID" value="NZ_CAACUY010000064.1"/>
</dbReference>
<reference evidence="2" key="1">
    <citation type="journal article" date="2019" name="Int. J. Syst. Evol. Microbiol.">
        <title>The Global Catalogue of Microorganisms (GCM) 10K type strain sequencing project: providing services to taxonomists for standard genome sequencing and annotation.</title>
        <authorList>
            <consortium name="The Broad Institute Genomics Platform"/>
            <consortium name="The Broad Institute Genome Sequencing Center for Infectious Disease"/>
            <person name="Wu L."/>
            <person name="Ma J."/>
        </authorList>
    </citation>
    <scope>NUCLEOTIDE SEQUENCE [LARGE SCALE GENOMIC DNA]</scope>
    <source>
        <strain evidence="2">JCM 9371</strain>
    </source>
</reference>
<dbReference type="EMBL" id="JBHTGP010000011">
    <property type="protein sequence ID" value="MFD0687011.1"/>
    <property type="molecule type" value="Genomic_DNA"/>
</dbReference>
<proteinExistence type="predicted"/>
<sequence length="115" mass="11668">MEVPEPPPGTPVLEVGDDLPAVWGFVAAQAARHGVLGNRAALMVVAAGDVAAALARQGSGDHATVGVWPQRQALVCAFRAPEGSPAPPGPAPRLRDRVEVSSAGSVTAIRVPLIP</sequence>